<evidence type="ECO:0000256" key="3">
    <source>
        <dbReference type="ARBA" id="ARBA00012479"/>
    </source>
</evidence>
<dbReference type="Proteomes" id="UP000053766">
    <property type="component" value="Unassembled WGS sequence"/>
</dbReference>
<dbReference type="GO" id="GO:0052689">
    <property type="term" value="F:carboxylic ester hydrolase activity"/>
    <property type="evidence" value="ECO:0007669"/>
    <property type="project" value="UniProtKB-KW"/>
</dbReference>
<keyword evidence="5" id="KW-0719">Serine esterase</keyword>
<dbReference type="Pfam" id="PF00756">
    <property type="entry name" value="Esterase"/>
    <property type="match status" value="1"/>
</dbReference>
<evidence type="ECO:0000256" key="1">
    <source>
        <dbReference type="ARBA" id="ARBA00002608"/>
    </source>
</evidence>
<evidence type="ECO:0000256" key="2">
    <source>
        <dbReference type="ARBA" id="ARBA00005622"/>
    </source>
</evidence>
<dbReference type="Gene3D" id="3.40.50.1820">
    <property type="entry name" value="alpha/beta hydrolase"/>
    <property type="match status" value="1"/>
</dbReference>
<keyword evidence="10" id="KW-1185">Reference proteome</keyword>
<dbReference type="STRING" id="29172.A0A0D8XRP4"/>
<evidence type="ECO:0000256" key="5">
    <source>
        <dbReference type="ARBA" id="ARBA00022487"/>
    </source>
</evidence>
<dbReference type="SUPFAM" id="SSF53474">
    <property type="entry name" value="alpha/beta-Hydrolases"/>
    <property type="match status" value="1"/>
</dbReference>
<feature type="active site" description="Charge relay system" evidence="8">
    <location>
        <position position="164"/>
    </location>
</feature>
<gene>
    <name evidence="9" type="ORF">DICVIV_08906</name>
</gene>
<dbReference type="GO" id="GO:0046294">
    <property type="term" value="P:formaldehyde catabolic process"/>
    <property type="evidence" value="ECO:0007669"/>
    <property type="project" value="InterPro"/>
</dbReference>
<keyword evidence="6 9" id="KW-0378">Hydrolase</keyword>
<dbReference type="GO" id="GO:0018738">
    <property type="term" value="F:S-formylglutathione hydrolase activity"/>
    <property type="evidence" value="ECO:0007669"/>
    <property type="project" value="UniProtKB-EC"/>
</dbReference>
<protein>
    <recommendedName>
        <fullName evidence="4">S-formylglutathione hydrolase</fullName>
        <ecNumber evidence="3">3.1.2.12</ecNumber>
    </recommendedName>
    <alternativeName>
        <fullName evidence="7">Esterase D</fullName>
    </alternativeName>
</protein>
<sequence length="222" mass="24789">MYKASSLLINDVLNCEMHFGAYVPDNKAGDSLPGLIYLSGAGFYVDATEQPWSKHYKMYSYVAMELPMIVRNLIPIDSKKLGIFGHSMGGHGAISIGLKHPDVFQSISAFAPISHPMNCPWGQKAFRLYLGPDVKTWEQYDSCLLLKKYDGAPRKLLVHQGSSDKFLAEGQLQPESLKSTSVVSVDLKMEPGYDHGYFFISTFIEDHFKFHAATLKSLISEN</sequence>
<accession>A0A0D8XRP4</accession>
<comment type="similarity">
    <text evidence="2">Belongs to the esterase D family.</text>
</comment>
<dbReference type="InterPro" id="IPR000801">
    <property type="entry name" value="Esterase-like"/>
</dbReference>
<reference evidence="9 10" key="1">
    <citation type="submission" date="2013-11" db="EMBL/GenBank/DDBJ databases">
        <title>Draft genome of the bovine lungworm Dictyocaulus viviparus.</title>
        <authorList>
            <person name="Mitreva M."/>
        </authorList>
    </citation>
    <scope>NUCLEOTIDE SEQUENCE [LARGE SCALE GENOMIC DNA]</scope>
    <source>
        <strain evidence="9 10">HannoverDv2000</strain>
    </source>
</reference>
<evidence type="ECO:0000313" key="9">
    <source>
        <dbReference type="EMBL" id="KJH45056.1"/>
    </source>
</evidence>
<dbReference type="AlphaFoldDB" id="A0A0D8XRP4"/>
<evidence type="ECO:0000256" key="4">
    <source>
        <dbReference type="ARBA" id="ARBA00016774"/>
    </source>
</evidence>
<organism evidence="9 10">
    <name type="scientific">Dictyocaulus viviparus</name>
    <name type="common">Bovine lungworm</name>
    <dbReference type="NCBI Taxonomy" id="29172"/>
    <lineage>
        <taxon>Eukaryota</taxon>
        <taxon>Metazoa</taxon>
        <taxon>Ecdysozoa</taxon>
        <taxon>Nematoda</taxon>
        <taxon>Chromadorea</taxon>
        <taxon>Rhabditida</taxon>
        <taxon>Rhabditina</taxon>
        <taxon>Rhabditomorpha</taxon>
        <taxon>Strongyloidea</taxon>
        <taxon>Metastrongylidae</taxon>
        <taxon>Dictyocaulus</taxon>
    </lineage>
</organism>
<dbReference type="EMBL" id="KN716430">
    <property type="protein sequence ID" value="KJH45056.1"/>
    <property type="molecule type" value="Genomic_DNA"/>
</dbReference>
<proteinExistence type="inferred from homology"/>
<evidence type="ECO:0000256" key="6">
    <source>
        <dbReference type="ARBA" id="ARBA00022801"/>
    </source>
</evidence>
<evidence type="ECO:0000256" key="8">
    <source>
        <dbReference type="PIRSR" id="PIRSR614186-1"/>
    </source>
</evidence>
<dbReference type="InterPro" id="IPR029058">
    <property type="entry name" value="AB_hydrolase_fold"/>
</dbReference>
<reference evidence="10" key="2">
    <citation type="journal article" date="2016" name="Sci. Rep.">
        <title>Dictyocaulus viviparus genome, variome and transcriptome elucidate lungworm biology and support future intervention.</title>
        <authorList>
            <person name="McNulty S.N."/>
            <person name="Strube C."/>
            <person name="Rosa B.A."/>
            <person name="Martin J.C."/>
            <person name="Tyagi R."/>
            <person name="Choi Y.J."/>
            <person name="Wang Q."/>
            <person name="Hallsworth Pepin K."/>
            <person name="Zhang X."/>
            <person name="Ozersky P."/>
            <person name="Wilson R.K."/>
            <person name="Sternberg P.W."/>
            <person name="Gasser R.B."/>
            <person name="Mitreva M."/>
        </authorList>
    </citation>
    <scope>NUCLEOTIDE SEQUENCE [LARGE SCALE GENOMIC DNA]</scope>
    <source>
        <strain evidence="10">HannoverDv2000</strain>
    </source>
</reference>
<comment type="function">
    <text evidence="1">Serine hydrolase involved in the detoxification of formaldehyde.</text>
</comment>
<dbReference type="PANTHER" id="PTHR10061:SF0">
    <property type="entry name" value="S-FORMYLGLUTATHIONE HYDROLASE"/>
    <property type="match status" value="1"/>
</dbReference>
<dbReference type="InterPro" id="IPR014186">
    <property type="entry name" value="S-formylglutathione_hydrol"/>
</dbReference>
<dbReference type="PANTHER" id="PTHR10061">
    <property type="entry name" value="S-FORMYLGLUTATHIONE HYDROLASE"/>
    <property type="match status" value="1"/>
</dbReference>
<name>A0A0D8XRP4_DICVI</name>
<evidence type="ECO:0000313" key="10">
    <source>
        <dbReference type="Proteomes" id="UP000053766"/>
    </source>
</evidence>
<dbReference type="EC" id="3.1.2.12" evidence="3"/>
<feature type="active site" description="Charge relay system" evidence="8">
    <location>
        <position position="87"/>
    </location>
</feature>
<feature type="active site" description="Charge relay system" evidence="8">
    <location>
        <position position="195"/>
    </location>
</feature>
<dbReference type="OrthoDB" id="420518at2759"/>
<dbReference type="GO" id="GO:0005829">
    <property type="term" value="C:cytosol"/>
    <property type="evidence" value="ECO:0007669"/>
    <property type="project" value="TreeGrafter"/>
</dbReference>
<evidence type="ECO:0000256" key="7">
    <source>
        <dbReference type="ARBA" id="ARBA00032082"/>
    </source>
</evidence>